<accession>A0ABQ8TUD1</accession>
<evidence type="ECO:0000313" key="2">
    <source>
        <dbReference type="Proteomes" id="UP001148838"/>
    </source>
</evidence>
<organism evidence="1 2">
    <name type="scientific">Periplaneta americana</name>
    <name type="common">American cockroach</name>
    <name type="synonym">Blatta americana</name>
    <dbReference type="NCBI Taxonomy" id="6978"/>
    <lineage>
        <taxon>Eukaryota</taxon>
        <taxon>Metazoa</taxon>
        <taxon>Ecdysozoa</taxon>
        <taxon>Arthropoda</taxon>
        <taxon>Hexapoda</taxon>
        <taxon>Insecta</taxon>
        <taxon>Pterygota</taxon>
        <taxon>Neoptera</taxon>
        <taxon>Polyneoptera</taxon>
        <taxon>Dictyoptera</taxon>
        <taxon>Blattodea</taxon>
        <taxon>Blattoidea</taxon>
        <taxon>Blattidae</taxon>
        <taxon>Blattinae</taxon>
        <taxon>Periplaneta</taxon>
    </lineage>
</organism>
<dbReference type="EMBL" id="JAJSOF020000003">
    <property type="protein sequence ID" value="KAJ4450325.1"/>
    <property type="molecule type" value="Genomic_DNA"/>
</dbReference>
<gene>
    <name evidence="1" type="ORF">ANN_01745</name>
</gene>
<sequence>MDTEFSSPGKAHPSFYHVLQLLQEETARIHQDIEKLEGQSSPRKKKKYTSLENRNALIVDRSQLQWKVWSKLHKKKKYTSLENRNALIVDRSQLQWKVWSKLHKKKKYTSLENRNALIVDRSQLQWKVWSKLHKKKKYTSLENRNALIVDRYEAYRTEDNIPGYLRAIGHNFSGKFGRNSIKRRNIRPQRTEMP</sequence>
<protein>
    <submittedName>
        <fullName evidence="1">Uncharacterized protein</fullName>
    </submittedName>
</protein>
<reference evidence="1 2" key="1">
    <citation type="journal article" date="2022" name="Allergy">
        <title>Genome assembly and annotation of Periplaneta americana reveal a comprehensive cockroach allergen profile.</title>
        <authorList>
            <person name="Wang L."/>
            <person name="Xiong Q."/>
            <person name="Saelim N."/>
            <person name="Wang L."/>
            <person name="Nong W."/>
            <person name="Wan A.T."/>
            <person name="Shi M."/>
            <person name="Liu X."/>
            <person name="Cao Q."/>
            <person name="Hui J.H.L."/>
            <person name="Sookrung N."/>
            <person name="Leung T.F."/>
            <person name="Tungtrongchitr A."/>
            <person name="Tsui S.K.W."/>
        </authorList>
    </citation>
    <scope>NUCLEOTIDE SEQUENCE [LARGE SCALE GENOMIC DNA]</scope>
    <source>
        <strain evidence="1">PWHHKU_190912</strain>
    </source>
</reference>
<dbReference type="Proteomes" id="UP001148838">
    <property type="component" value="Unassembled WGS sequence"/>
</dbReference>
<comment type="caution">
    <text evidence="1">The sequence shown here is derived from an EMBL/GenBank/DDBJ whole genome shotgun (WGS) entry which is preliminary data.</text>
</comment>
<name>A0ABQ8TUD1_PERAM</name>
<evidence type="ECO:0000313" key="1">
    <source>
        <dbReference type="EMBL" id="KAJ4450325.1"/>
    </source>
</evidence>
<keyword evidence="2" id="KW-1185">Reference proteome</keyword>
<proteinExistence type="predicted"/>